<dbReference type="EMBL" id="JAIWYP010000001">
    <property type="protein sequence ID" value="KAH3881910.1"/>
    <property type="molecule type" value="Genomic_DNA"/>
</dbReference>
<reference evidence="1" key="2">
    <citation type="submission" date="2020-11" db="EMBL/GenBank/DDBJ databases">
        <authorList>
            <person name="McCartney M.A."/>
            <person name="Auch B."/>
            <person name="Kono T."/>
            <person name="Mallez S."/>
            <person name="Becker A."/>
            <person name="Gohl D.M."/>
            <person name="Silverstein K.A.T."/>
            <person name="Koren S."/>
            <person name="Bechman K.B."/>
            <person name="Herman A."/>
            <person name="Abrahante J.E."/>
            <person name="Garbe J."/>
        </authorList>
    </citation>
    <scope>NUCLEOTIDE SEQUENCE</scope>
    <source>
        <strain evidence="1">Duluth1</strain>
        <tissue evidence="1">Whole animal</tissue>
    </source>
</reference>
<gene>
    <name evidence="1" type="ORF">DPMN_005837</name>
</gene>
<name>A0A9D4RWV8_DREPO</name>
<dbReference type="Proteomes" id="UP000828390">
    <property type="component" value="Unassembled WGS sequence"/>
</dbReference>
<dbReference type="AlphaFoldDB" id="A0A9D4RWV8"/>
<protein>
    <submittedName>
        <fullName evidence="1">Uncharacterized protein</fullName>
    </submittedName>
</protein>
<organism evidence="1 2">
    <name type="scientific">Dreissena polymorpha</name>
    <name type="common">Zebra mussel</name>
    <name type="synonym">Mytilus polymorpha</name>
    <dbReference type="NCBI Taxonomy" id="45954"/>
    <lineage>
        <taxon>Eukaryota</taxon>
        <taxon>Metazoa</taxon>
        <taxon>Spiralia</taxon>
        <taxon>Lophotrochozoa</taxon>
        <taxon>Mollusca</taxon>
        <taxon>Bivalvia</taxon>
        <taxon>Autobranchia</taxon>
        <taxon>Heteroconchia</taxon>
        <taxon>Euheterodonta</taxon>
        <taxon>Imparidentia</taxon>
        <taxon>Neoheterodontei</taxon>
        <taxon>Myida</taxon>
        <taxon>Dreissenoidea</taxon>
        <taxon>Dreissenidae</taxon>
        <taxon>Dreissena</taxon>
    </lineage>
</organism>
<reference evidence="1" key="1">
    <citation type="journal article" date="2019" name="bioRxiv">
        <title>The Genome of the Zebra Mussel, Dreissena polymorpha: A Resource for Invasive Species Research.</title>
        <authorList>
            <person name="McCartney M.A."/>
            <person name="Auch B."/>
            <person name="Kono T."/>
            <person name="Mallez S."/>
            <person name="Zhang Y."/>
            <person name="Obille A."/>
            <person name="Becker A."/>
            <person name="Abrahante J.E."/>
            <person name="Garbe J."/>
            <person name="Badalamenti J.P."/>
            <person name="Herman A."/>
            <person name="Mangelson H."/>
            <person name="Liachko I."/>
            <person name="Sullivan S."/>
            <person name="Sone E.D."/>
            <person name="Koren S."/>
            <person name="Silverstein K.A.T."/>
            <person name="Beckman K.B."/>
            <person name="Gohl D.M."/>
        </authorList>
    </citation>
    <scope>NUCLEOTIDE SEQUENCE</scope>
    <source>
        <strain evidence="1">Duluth1</strain>
        <tissue evidence="1">Whole animal</tissue>
    </source>
</reference>
<evidence type="ECO:0000313" key="2">
    <source>
        <dbReference type="Proteomes" id="UP000828390"/>
    </source>
</evidence>
<keyword evidence="2" id="KW-1185">Reference proteome</keyword>
<evidence type="ECO:0000313" key="1">
    <source>
        <dbReference type="EMBL" id="KAH3881910.1"/>
    </source>
</evidence>
<comment type="caution">
    <text evidence="1">The sequence shown here is derived from an EMBL/GenBank/DDBJ whole genome shotgun (WGS) entry which is preliminary data.</text>
</comment>
<sequence>MNPIDIIGTNLLANSHDDQTIKLASRVLTRPYALLPGDHVFEPTLYNKKCPAPWRPCFATNFNNFWTNIIGTILLTKVLTRFYYSHMWPYYKKCPAFWWPCFKGAFSHFG</sequence>
<accession>A0A9D4RWV8</accession>
<proteinExistence type="predicted"/>